<dbReference type="Gene3D" id="2.60.120.10">
    <property type="entry name" value="Jelly Rolls"/>
    <property type="match status" value="1"/>
</dbReference>
<keyword evidence="3" id="KW-0808">Transferase</keyword>
<organism evidence="3 4">
    <name type="scientific">Flavobacterium anhuiense</name>
    <dbReference type="NCBI Taxonomy" id="459526"/>
    <lineage>
        <taxon>Bacteria</taxon>
        <taxon>Pseudomonadati</taxon>
        <taxon>Bacteroidota</taxon>
        <taxon>Flavobacteriia</taxon>
        <taxon>Flavobacteriales</taxon>
        <taxon>Flavobacteriaceae</taxon>
        <taxon>Flavobacterium</taxon>
    </lineage>
</organism>
<dbReference type="AlphaFoldDB" id="A0AAC9D3Y5"/>
<dbReference type="Pfam" id="PF07883">
    <property type="entry name" value="Cupin_2"/>
    <property type="match status" value="1"/>
</dbReference>
<dbReference type="GO" id="GO:0046872">
    <property type="term" value="F:metal ion binding"/>
    <property type="evidence" value="ECO:0007669"/>
    <property type="project" value="UniProtKB-KW"/>
</dbReference>
<dbReference type="GO" id="GO:0004475">
    <property type="term" value="F:mannose-1-phosphate guanylyltransferase (GTP) activity"/>
    <property type="evidence" value="ECO:0007669"/>
    <property type="project" value="UniProtKB-EC"/>
</dbReference>
<gene>
    <name evidence="3" type="primary">manC1</name>
    <name evidence="3" type="ORF">BB050_03192</name>
</gene>
<dbReference type="InterPro" id="IPR014710">
    <property type="entry name" value="RmlC-like_jellyroll"/>
</dbReference>
<dbReference type="SUPFAM" id="SSF51182">
    <property type="entry name" value="RmlC-like cupins"/>
    <property type="match status" value="1"/>
</dbReference>
<dbReference type="InterPro" id="IPR051610">
    <property type="entry name" value="GPI/OXD"/>
</dbReference>
<evidence type="ECO:0000259" key="2">
    <source>
        <dbReference type="Pfam" id="PF07883"/>
    </source>
</evidence>
<reference evidence="3 4" key="1">
    <citation type="submission" date="2016-08" db="EMBL/GenBank/DDBJ databases">
        <title>Complete genome sequence of Flavobacterium johnsoniae strain GSE09, a volatile-producing biocontrol agent isolated from cucumber (Cucumis sativus).</title>
        <authorList>
            <person name="Jeong J.-J."/>
            <person name="Oh J.Y."/>
            <person name="Jim Y.J."/>
            <person name="Sang M.K."/>
            <person name="Kim K.D."/>
        </authorList>
    </citation>
    <scope>NUCLEOTIDE SEQUENCE [LARGE SCALE GENOMIC DNA]</scope>
    <source>
        <strain evidence="3 4">GSE09</strain>
    </source>
</reference>
<feature type="domain" description="Cupin type-2" evidence="2">
    <location>
        <begin position="93"/>
        <end position="159"/>
    </location>
</feature>
<dbReference type="PANTHER" id="PTHR35848:SF6">
    <property type="entry name" value="CUPIN TYPE-2 DOMAIN-CONTAINING PROTEIN"/>
    <property type="match status" value="1"/>
</dbReference>
<protein>
    <submittedName>
        <fullName evidence="3">Mannose-1-phosphate guanylyltransferase 1</fullName>
        <ecNumber evidence="3">2.7.7.13</ecNumber>
    </submittedName>
</protein>
<dbReference type="Proteomes" id="UP000093276">
    <property type="component" value="Chromosome"/>
</dbReference>
<dbReference type="PANTHER" id="PTHR35848">
    <property type="entry name" value="OXALATE-BINDING PROTEIN"/>
    <property type="match status" value="1"/>
</dbReference>
<accession>A0AAC9D3Y5</accession>
<dbReference type="KEGG" id="fjg:BB050_03192"/>
<keyword evidence="1" id="KW-0479">Metal-binding</keyword>
<evidence type="ECO:0000313" key="3">
    <source>
        <dbReference type="EMBL" id="AOC96281.1"/>
    </source>
</evidence>
<evidence type="ECO:0000313" key="4">
    <source>
        <dbReference type="Proteomes" id="UP000093276"/>
    </source>
</evidence>
<sequence>MKLEFYFNFSLSKAFFVTLQQKMKTLTILQTTIAVLFFQKTFCQETKKETPQYTIENCVNHFDINKATKTKVGYQYWFANKDFTQENTLKMSIVEPGKSTHAPHHHPEEEFFYILEGTAEFFLDGKTVTAGPNTSFYCPPNAEHGISNAGKTDLKYLVIKKDLR</sequence>
<proteinExistence type="predicted"/>
<keyword evidence="3" id="KW-0548">Nucleotidyltransferase</keyword>
<evidence type="ECO:0000256" key="1">
    <source>
        <dbReference type="ARBA" id="ARBA00022723"/>
    </source>
</evidence>
<name>A0AAC9D3Y5_9FLAO</name>
<dbReference type="EMBL" id="CP016907">
    <property type="protein sequence ID" value="AOC96281.1"/>
    <property type="molecule type" value="Genomic_DNA"/>
</dbReference>
<dbReference type="InterPro" id="IPR013096">
    <property type="entry name" value="Cupin_2"/>
</dbReference>
<dbReference type="InterPro" id="IPR011051">
    <property type="entry name" value="RmlC_Cupin_sf"/>
</dbReference>
<dbReference type="EC" id="2.7.7.13" evidence="3"/>